<dbReference type="Gene3D" id="3.40.1350.10">
    <property type="match status" value="1"/>
</dbReference>
<dbReference type="NCBIfam" id="TIGR00252">
    <property type="entry name" value="YraN family protein"/>
    <property type="match status" value="1"/>
</dbReference>
<evidence type="ECO:0000256" key="1">
    <source>
        <dbReference type="ARBA" id="ARBA00006738"/>
    </source>
</evidence>
<dbReference type="Proteomes" id="UP000231019">
    <property type="component" value="Unassembled WGS sequence"/>
</dbReference>
<comment type="caution">
    <text evidence="3">The sequence shown here is derived from an EMBL/GenBank/DDBJ whole genome shotgun (WGS) entry which is preliminary data.</text>
</comment>
<organism evidence="3 4">
    <name type="scientific">bacterium (Candidatus Blackallbacteria) CG17_big_fil_post_rev_8_21_14_2_50_48_46</name>
    <dbReference type="NCBI Taxonomy" id="2014261"/>
    <lineage>
        <taxon>Bacteria</taxon>
        <taxon>Candidatus Blackallbacteria</taxon>
    </lineage>
</organism>
<dbReference type="CDD" id="cd20736">
    <property type="entry name" value="PoNe_Nuclease"/>
    <property type="match status" value="1"/>
</dbReference>
<evidence type="ECO:0000313" key="4">
    <source>
        <dbReference type="Proteomes" id="UP000231019"/>
    </source>
</evidence>
<dbReference type="SUPFAM" id="SSF52980">
    <property type="entry name" value="Restriction endonuclease-like"/>
    <property type="match status" value="1"/>
</dbReference>
<dbReference type="PANTHER" id="PTHR34039:SF1">
    <property type="entry name" value="UPF0102 PROTEIN YRAN"/>
    <property type="match status" value="1"/>
</dbReference>
<dbReference type="InterPro" id="IPR011335">
    <property type="entry name" value="Restrct_endonuc-II-like"/>
</dbReference>
<reference evidence="3 4" key="1">
    <citation type="submission" date="2017-09" db="EMBL/GenBank/DDBJ databases">
        <title>Depth-based differentiation of microbial function through sediment-hosted aquifers and enrichment of novel symbionts in the deep terrestrial subsurface.</title>
        <authorList>
            <person name="Probst A.J."/>
            <person name="Ladd B."/>
            <person name="Jarett J.K."/>
            <person name="Geller-Mcgrath D.E."/>
            <person name="Sieber C.M."/>
            <person name="Emerson J.B."/>
            <person name="Anantharaman K."/>
            <person name="Thomas B.C."/>
            <person name="Malmstrom R."/>
            <person name="Stieglmeier M."/>
            <person name="Klingl A."/>
            <person name="Woyke T."/>
            <person name="Ryan C.M."/>
            <person name="Banfield J.F."/>
        </authorList>
    </citation>
    <scope>NUCLEOTIDE SEQUENCE [LARGE SCALE GENOMIC DNA]</scope>
    <source>
        <strain evidence="3">CG17_big_fil_post_rev_8_21_14_2_50_48_46</strain>
    </source>
</reference>
<comment type="similarity">
    <text evidence="1 2">Belongs to the UPF0102 family.</text>
</comment>
<dbReference type="HAMAP" id="MF_00048">
    <property type="entry name" value="UPF0102"/>
    <property type="match status" value="1"/>
</dbReference>
<gene>
    <name evidence="3" type="ORF">COW36_15405</name>
</gene>
<dbReference type="InterPro" id="IPR011856">
    <property type="entry name" value="tRNA_endonuc-like_dom_sf"/>
</dbReference>
<dbReference type="EMBL" id="PFFQ01000042">
    <property type="protein sequence ID" value="PIW15856.1"/>
    <property type="molecule type" value="Genomic_DNA"/>
</dbReference>
<evidence type="ECO:0000313" key="3">
    <source>
        <dbReference type="EMBL" id="PIW15856.1"/>
    </source>
</evidence>
<dbReference type="PANTHER" id="PTHR34039">
    <property type="entry name" value="UPF0102 PROTEIN YRAN"/>
    <property type="match status" value="1"/>
</dbReference>
<sequence length="125" mass="14107">MSSLSETNQRKLGNTGESLARSWLESQGYVCLAQNVYTRQGELDLVMQEGETLVFVEVKLRRSARQGSPLEAITPLKQSRLIQAARYYLFKHPHQGPLRFDALGLQKQSDGTLVYTHIKNAIQSD</sequence>
<dbReference type="NCBIfam" id="NF009150">
    <property type="entry name" value="PRK12497.1-3"/>
    <property type="match status" value="1"/>
</dbReference>
<evidence type="ECO:0000256" key="2">
    <source>
        <dbReference type="HAMAP-Rule" id="MF_00048"/>
    </source>
</evidence>
<name>A0A2M7G341_9BACT</name>
<dbReference type="Pfam" id="PF02021">
    <property type="entry name" value="UPF0102"/>
    <property type="match status" value="1"/>
</dbReference>
<dbReference type="GO" id="GO:0003676">
    <property type="term" value="F:nucleic acid binding"/>
    <property type="evidence" value="ECO:0007669"/>
    <property type="project" value="InterPro"/>
</dbReference>
<dbReference type="AlphaFoldDB" id="A0A2M7G341"/>
<dbReference type="InterPro" id="IPR003509">
    <property type="entry name" value="UPF0102_YraN-like"/>
</dbReference>
<protein>
    <recommendedName>
        <fullName evidence="2">UPF0102 protein COW36_15405</fullName>
    </recommendedName>
</protein>
<proteinExistence type="inferred from homology"/>
<accession>A0A2M7G341</accession>